<protein>
    <recommendedName>
        <fullName evidence="3">Lipoprotein</fullName>
    </recommendedName>
</protein>
<evidence type="ECO:0008006" key="3">
    <source>
        <dbReference type="Google" id="ProtNLM"/>
    </source>
</evidence>
<evidence type="ECO:0000313" key="1">
    <source>
        <dbReference type="EMBL" id="ANO34788.1"/>
    </source>
</evidence>
<evidence type="ECO:0000313" key="2">
    <source>
        <dbReference type="Proteomes" id="UP000092018"/>
    </source>
</evidence>
<dbReference type="KEGG" id="vbr:A6E01_16485"/>
<dbReference type="RefSeq" id="WP_065210743.1">
    <property type="nucleotide sequence ID" value="NZ_CP016178.1"/>
</dbReference>
<dbReference type="EMBL" id="CP016178">
    <property type="protein sequence ID" value="ANO34788.1"/>
    <property type="molecule type" value="Genomic_DNA"/>
</dbReference>
<proteinExistence type="predicted"/>
<name>A0AAN1CTM3_9VIBR</name>
<dbReference type="Proteomes" id="UP000092018">
    <property type="component" value="Chromosome 2"/>
</dbReference>
<dbReference type="PROSITE" id="PS51257">
    <property type="entry name" value="PROKAR_LIPOPROTEIN"/>
    <property type="match status" value="1"/>
</dbReference>
<sequence>MHKATLLLGSMLVITQGCTSTAITSQADTATPVQSEIQQPQASIETDSPLNRFSDEKQAWLASEEWSYHGNGLAKNVGWNDQTHKGDLDYAAGYSTDPSNCAGELFVTGAFYSNRISGIFNVNGQDVHFKYVDKVNDNARLYRPKNPAGLAFVLSEFGKGKPVVIKSDIGMVATFPSNGFSEAKLAIDEECTAKMTRDKNAL</sequence>
<dbReference type="AlphaFoldDB" id="A0AAN1CTM3"/>
<accession>A0AAN1CTM3</accession>
<reference evidence="1 2" key="1">
    <citation type="submission" date="2016-06" db="EMBL/GenBank/DDBJ databases">
        <title>Adaptive Radiation by Waves of Gene Transfer Leads to Fine-Scale Resource Partitioning in Marine Microbes.</title>
        <authorList>
            <person name="Hehemann J.-H."/>
            <person name="Arevalo P."/>
            <person name="Datta M.S."/>
            <person name="Yu X."/>
            <person name="Corzett C."/>
            <person name="Henschel A."/>
            <person name="Preheim S.P."/>
            <person name="Timberlake S."/>
            <person name="Alm E.J."/>
            <person name="Polz M.F."/>
        </authorList>
    </citation>
    <scope>NUCLEOTIDE SEQUENCE [LARGE SCALE GENOMIC DNA]</scope>
    <source>
        <strain evidence="1 2">FF50</strain>
    </source>
</reference>
<organism evidence="1 2">
    <name type="scientific">Vibrio breoganii</name>
    <dbReference type="NCBI Taxonomy" id="553239"/>
    <lineage>
        <taxon>Bacteria</taxon>
        <taxon>Pseudomonadati</taxon>
        <taxon>Pseudomonadota</taxon>
        <taxon>Gammaproteobacteria</taxon>
        <taxon>Vibrionales</taxon>
        <taxon>Vibrionaceae</taxon>
        <taxon>Vibrio</taxon>
    </lineage>
</organism>
<gene>
    <name evidence="1" type="ORF">A6E01_16485</name>
</gene>